<reference evidence="1 2" key="1">
    <citation type="submission" date="2018-12" db="EMBL/GenBank/DDBJ databases">
        <authorList>
            <consortium name="Pathogen Informatics"/>
        </authorList>
    </citation>
    <scope>NUCLEOTIDE SEQUENCE [LARGE SCALE GENOMIC DNA]</scope>
    <source>
        <strain evidence="1 2">NCTC6754</strain>
    </source>
</reference>
<dbReference type="EC" id="2.7.13.3" evidence="1"/>
<sequence length="38" mass="4635">MSLMRFQRRAMTLRQRLMLTIGLILLVFQLISTFWFMA</sequence>
<protein>
    <submittedName>
        <fullName evidence="1">Two-component sensor kinase</fullName>
        <ecNumber evidence="1">2.7.13.3</ecNumber>
        <ecNumber evidence="1">2.7.3.-</ecNumber>
    </submittedName>
</protein>
<dbReference type="GO" id="GO:0004673">
    <property type="term" value="F:protein histidine kinase activity"/>
    <property type="evidence" value="ECO:0007669"/>
    <property type="project" value="UniProtKB-EC"/>
</dbReference>
<dbReference type="EC" id="2.7.3.-" evidence="1"/>
<evidence type="ECO:0000313" key="2">
    <source>
        <dbReference type="Proteomes" id="UP000269208"/>
    </source>
</evidence>
<organism evidence="1 2">
    <name type="scientific">Salmonella enterica I</name>
    <dbReference type="NCBI Taxonomy" id="59201"/>
    <lineage>
        <taxon>Bacteria</taxon>
        <taxon>Pseudomonadati</taxon>
        <taxon>Pseudomonadota</taxon>
        <taxon>Gammaproteobacteria</taxon>
        <taxon>Enterobacterales</taxon>
        <taxon>Enterobacteriaceae</taxon>
        <taxon>Salmonella</taxon>
    </lineage>
</organism>
<gene>
    <name evidence="1" type="primary">basS_1</name>
    <name evidence="1" type="ORF">NCTC6754_01000</name>
</gene>
<evidence type="ECO:0000313" key="1">
    <source>
        <dbReference type="EMBL" id="VEB51300.1"/>
    </source>
</evidence>
<dbReference type="EMBL" id="LR134190">
    <property type="protein sequence ID" value="VEB51300.1"/>
    <property type="molecule type" value="Genomic_DNA"/>
</dbReference>
<accession>A0A447TPJ0</accession>
<keyword evidence="1" id="KW-0808">Transferase</keyword>
<dbReference type="AlphaFoldDB" id="A0A447TPJ0"/>
<proteinExistence type="predicted"/>
<keyword evidence="1" id="KW-0418">Kinase</keyword>
<dbReference type="Proteomes" id="UP000269208">
    <property type="component" value="Chromosome"/>
</dbReference>
<name>A0A447TPJ0_SALET</name>